<feature type="domain" description="Beta-ketoacyl synthase-like N-terminal" evidence="3">
    <location>
        <begin position="117"/>
        <end position="152"/>
    </location>
</feature>
<dbReference type="Pfam" id="PF00109">
    <property type="entry name" value="ketoacyl-synt"/>
    <property type="match status" value="1"/>
</dbReference>
<evidence type="ECO:0000259" key="3">
    <source>
        <dbReference type="Pfam" id="PF00109"/>
    </source>
</evidence>
<sequence>MDEVVGEDKWGVVGEVEEGGGVEGFEGVVHGFYLGFLCVCDPRLGELLGACDAFYNSSRNGSVFFGDSAFSLFGTRNSDDTQRQRRRANPYSGKAMALAVTPLKEVTEKKKPHTKQRRVVVTGMVVVTPLGHDPDVFYNNLLEGVSGISEIEAF</sequence>
<dbReference type="Gene3D" id="3.40.47.10">
    <property type="match status" value="1"/>
</dbReference>
<dbReference type="EC" id="2.3.1.41" evidence="1"/>
<reference evidence="4" key="1">
    <citation type="submission" date="2021-03" db="EMBL/GenBank/DDBJ databases">
        <authorList>
            <person name="Li Z."/>
            <person name="Yang C."/>
        </authorList>
    </citation>
    <scope>NUCLEOTIDE SEQUENCE</scope>
    <source>
        <strain evidence="4">Dzin_1.0</strain>
        <tissue evidence="4">Leaf</tissue>
    </source>
</reference>
<protein>
    <recommendedName>
        <fullName evidence="1">beta-ketoacyl-[acyl-carrier-protein] synthase I</fullName>
        <ecNumber evidence="1">2.3.1.41</ecNumber>
    </recommendedName>
</protein>
<organism evidence="4 5">
    <name type="scientific">Dioscorea zingiberensis</name>
    <dbReference type="NCBI Taxonomy" id="325984"/>
    <lineage>
        <taxon>Eukaryota</taxon>
        <taxon>Viridiplantae</taxon>
        <taxon>Streptophyta</taxon>
        <taxon>Embryophyta</taxon>
        <taxon>Tracheophyta</taxon>
        <taxon>Spermatophyta</taxon>
        <taxon>Magnoliopsida</taxon>
        <taxon>Liliopsida</taxon>
        <taxon>Dioscoreales</taxon>
        <taxon>Dioscoreaceae</taxon>
        <taxon>Dioscorea</taxon>
    </lineage>
</organism>
<name>A0A9D5CZ75_9LILI</name>
<evidence type="ECO:0000313" key="5">
    <source>
        <dbReference type="Proteomes" id="UP001085076"/>
    </source>
</evidence>
<evidence type="ECO:0000313" key="4">
    <source>
        <dbReference type="EMBL" id="KAJ0981083.1"/>
    </source>
</evidence>
<dbReference type="PANTHER" id="PTHR11712">
    <property type="entry name" value="POLYKETIDE SYNTHASE-RELATED"/>
    <property type="match status" value="1"/>
</dbReference>
<reference evidence="4" key="2">
    <citation type="journal article" date="2022" name="Hortic Res">
        <title>The genome of Dioscorea zingiberensis sheds light on the biosynthesis, origin and evolution of the medicinally important diosgenin saponins.</title>
        <authorList>
            <person name="Li Y."/>
            <person name="Tan C."/>
            <person name="Li Z."/>
            <person name="Guo J."/>
            <person name="Li S."/>
            <person name="Chen X."/>
            <person name="Wang C."/>
            <person name="Dai X."/>
            <person name="Yang H."/>
            <person name="Song W."/>
            <person name="Hou L."/>
            <person name="Xu J."/>
            <person name="Tong Z."/>
            <person name="Xu A."/>
            <person name="Yuan X."/>
            <person name="Wang W."/>
            <person name="Yang Q."/>
            <person name="Chen L."/>
            <person name="Sun Z."/>
            <person name="Wang K."/>
            <person name="Pan B."/>
            <person name="Chen J."/>
            <person name="Bao Y."/>
            <person name="Liu F."/>
            <person name="Qi X."/>
            <person name="Gang D.R."/>
            <person name="Wen J."/>
            <person name="Li J."/>
        </authorList>
    </citation>
    <scope>NUCLEOTIDE SEQUENCE</scope>
    <source>
        <strain evidence="4">Dzin_1.0</strain>
    </source>
</reference>
<dbReference type="InterPro" id="IPR016039">
    <property type="entry name" value="Thiolase-like"/>
</dbReference>
<dbReference type="GO" id="GO:0004315">
    <property type="term" value="F:3-oxoacyl-[acyl-carrier-protein] synthase activity"/>
    <property type="evidence" value="ECO:0007669"/>
    <property type="project" value="UniProtKB-EC"/>
</dbReference>
<keyword evidence="5" id="KW-1185">Reference proteome</keyword>
<dbReference type="EMBL" id="JAGGNH010000002">
    <property type="protein sequence ID" value="KAJ0981083.1"/>
    <property type="molecule type" value="Genomic_DNA"/>
</dbReference>
<proteinExistence type="predicted"/>
<dbReference type="GO" id="GO:0005739">
    <property type="term" value="C:mitochondrion"/>
    <property type="evidence" value="ECO:0007669"/>
    <property type="project" value="TreeGrafter"/>
</dbReference>
<comment type="caution">
    <text evidence="4">The sequence shown here is derived from an EMBL/GenBank/DDBJ whole genome shotgun (WGS) entry which is preliminary data.</text>
</comment>
<evidence type="ECO:0000256" key="1">
    <source>
        <dbReference type="ARBA" id="ARBA00013191"/>
    </source>
</evidence>
<dbReference type="PANTHER" id="PTHR11712:SF332">
    <property type="entry name" value="3-OXOACYL-[ACYL-CARRIER-PROTEIN] SYNTHASE II, CHLOROPLASTIC"/>
    <property type="match status" value="1"/>
</dbReference>
<dbReference type="OrthoDB" id="5334845at2759"/>
<dbReference type="SUPFAM" id="SSF53901">
    <property type="entry name" value="Thiolase-like"/>
    <property type="match status" value="1"/>
</dbReference>
<dbReference type="Proteomes" id="UP001085076">
    <property type="component" value="Miscellaneous, Linkage group lg02"/>
</dbReference>
<dbReference type="GO" id="GO:0009570">
    <property type="term" value="C:chloroplast stroma"/>
    <property type="evidence" value="ECO:0007669"/>
    <property type="project" value="TreeGrafter"/>
</dbReference>
<keyword evidence="2" id="KW-0808">Transferase</keyword>
<gene>
    <name evidence="4" type="ORF">J5N97_009338</name>
</gene>
<dbReference type="AlphaFoldDB" id="A0A9D5CZ75"/>
<accession>A0A9D5CZ75</accession>
<dbReference type="InterPro" id="IPR014030">
    <property type="entry name" value="Ketoacyl_synth_N"/>
</dbReference>
<evidence type="ECO:0000256" key="2">
    <source>
        <dbReference type="ARBA" id="ARBA00022679"/>
    </source>
</evidence>
<dbReference type="InterPro" id="IPR000794">
    <property type="entry name" value="Beta-ketoacyl_synthase"/>
</dbReference>
<dbReference type="GO" id="GO:0006633">
    <property type="term" value="P:fatty acid biosynthetic process"/>
    <property type="evidence" value="ECO:0007669"/>
    <property type="project" value="TreeGrafter"/>
</dbReference>